<sequence length="206" mass="22139">MKHAKWSFSLLSFKREFISDDREISPSRGQAREQAGEQADSTSADSASSEEKRAVSDKKTDVFQLEIGEVPAVPALNIAIASGGTAAHAIAGAGAEARSGEDLSNSSENVKRKSLRGACCGLFLGIIFVVVFYLLGNYDMSFRELNSLTRLFSIEIGFAGLLKVVFACSGVFQDKISKAFVDAFLLTMAGVPVVVSLLSFFVPIFH</sequence>
<proteinExistence type="predicted"/>
<dbReference type="Proteomes" id="UP000288607">
    <property type="component" value="Unassembled WGS sequence"/>
</dbReference>
<dbReference type="AlphaFoldDB" id="A0A430FC10"/>
<feature type="transmembrane region" description="Helical" evidence="2">
    <location>
        <begin position="148"/>
        <end position="172"/>
    </location>
</feature>
<evidence type="ECO:0000313" key="3">
    <source>
        <dbReference type="EMBL" id="RSX50338.1"/>
    </source>
</evidence>
<accession>A0A430FC10</accession>
<dbReference type="RefSeq" id="WP_126030470.1">
    <property type="nucleotide sequence ID" value="NZ_QXGJ01000008.1"/>
</dbReference>
<reference evidence="3 4" key="1">
    <citation type="submission" date="2018-09" db="EMBL/GenBank/DDBJ databases">
        <title>Characterization of the phylogenetic diversity of five novel species belonging to the genus Bifidobacterium.</title>
        <authorList>
            <person name="Lugli G.A."/>
            <person name="Duranti S."/>
            <person name="Milani C."/>
        </authorList>
    </citation>
    <scope>NUCLEOTIDE SEQUENCE [LARGE SCALE GENOMIC DNA]</scope>
    <source>
        <strain evidence="3 4">2028B</strain>
    </source>
</reference>
<dbReference type="EMBL" id="QXGJ01000008">
    <property type="protein sequence ID" value="RSX50338.1"/>
    <property type="molecule type" value="Genomic_DNA"/>
</dbReference>
<gene>
    <name evidence="3" type="ORF">D2E23_1661</name>
</gene>
<comment type="caution">
    <text evidence="3">The sequence shown here is derived from an EMBL/GenBank/DDBJ whole genome shotgun (WGS) entry which is preliminary data.</text>
</comment>
<evidence type="ECO:0000313" key="4">
    <source>
        <dbReference type="Proteomes" id="UP000288607"/>
    </source>
</evidence>
<protein>
    <submittedName>
        <fullName evidence="3">Uncharacterized protein</fullName>
    </submittedName>
</protein>
<keyword evidence="2" id="KW-0812">Transmembrane</keyword>
<keyword evidence="2" id="KW-1133">Transmembrane helix</keyword>
<evidence type="ECO:0000256" key="2">
    <source>
        <dbReference type="SAM" id="Phobius"/>
    </source>
</evidence>
<feature type="region of interest" description="Disordered" evidence="1">
    <location>
        <begin position="22"/>
        <end position="55"/>
    </location>
</feature>
<organism evidence="3 4">
    <name type="scientific">Bifidobacterium callimiconis</name>
    <dbReference type="NCBI Taxonomy" id="2306973"/>
    <lineage>
        <taxon>Bacteria</taxon>
        <taxon>Bacillati</taxon>
        <taxon>Actinomycetota</taxon>
        <taxon>Actinomycetes</taxon>
        <taxon>Bifidobacteriales</taxon>
        <taxon>Bifidobacteriaceae</taxon>
        <taxon>Bifidobacterium</taxon>
    </lineage>
</organism>
<evidence type="ECO:0000256" key="1">
    <source>
        <dbReference type="SAM" id="MobiDB-lite"/>
    </source>
</evidence>
<feature type="compositionally biased region" description="Basic and acidic residues" evidence="1">
    <location>
        <begin position="22"/>
        <end position="35"/>
    </location>
</feature>
<keyword evidence="2" id="KW-0472">Membrane</keyword>
<keyword evidence="4" id="KW-1185">Reference proteome</keyword>
<feature type="transmembrane region" description="Helical" evidence="2">
    <location>
        <begin position="184"/>
        <end position="205"/>
    </location>
</feature>
<name>A0A430FC10_9BIFI</name>
<feature type="transmembrane region" description="Helical" evidence="2">
    <location>
        <begin position="115"/>
        <end position="136"/>
    </location>
</feature>